<dbReference type="InterPro" id="IPR004839">
    <property type="entry name" value="Aminotransferase_I/II_large"/>
</dbReference>
<keyword evidence="3" id="KW-0805">Transcription regulation</keyword>
<dbReference type="InterPro" id="IPR051446">
    <property type="entry name" value="HTH_trans_reg/aminotransferase"/>
</dbReference>
<dbReference type="InterPro" id="IPR036388">
    <property type="entry name" value="WH-like_DNA-bd_sf"/>
</dbReference>
<protein>
    <submittedName>
        <fullName evidence="7">PLP-dependent aminotransferase family protein</fullName>
    </submittedName>
</protein>
<evidence type="ECO:0000256" key="3">
    <source>
        <dbReference type="ARBA" id="ARBA00023015"/>
    </source>
</evidence>
<dbReference type="RefSeq" id="WP_377239580.1">
    <property type="nucleotide sequence ID" value="NZ_JBHLXP010000001.1"/>
</dbReference>
<gene>
    <name evidence="7" type="ORF">ACFFJP_01180</name>
</gene>
<evidence type="ECO:0000256" key="2">
    <source>
        <dbReference type="ARBA" id="ARBA00022898"/>
    </source>
</evidence>
<dbReference type="GO" id="GO:0008483">
    <property type="term" value="F:transaminase activity"/>
    <property type="evidence" value="ECO:0007669"/>
    <property type="project" value="UniProtKB-KW"/>
</dbReference>
<organism evidence="7 8">
    <name type="scientific">Rheinheimera tilapiae</name>
    <dbReference type="NCBI Taxonomy" id="875043"/>
    <lineage>
        <taxon>Bacteria</taxon>
        <taxon>Pseudomonadati</taxon>
        <taxon>Pseudomonadota</taxon>
        <taxon>Gammaproteobacteria</taxon>
        <taxon>Chromatiales</taxon>
        <taxon>Chromatiaceae</taxon>
        <taxon>Rheinheimera</taxon>
    </lineage>
</organism>
<dbReference type="SUPFAM" id="SSF53383">
    <property type="entry name" value="PLP-dependent transferases"/>
    <property type="match status" value="1"/>
</dbReference>
<keyword evidence="7" id="KW-0032">Aminotransferase</keyword>
<dbReference type="SMART" id="SM00345">
    <property type="entry name" value="HTH_GNTR"/>
    <property type="match status" value="1"/>
</dbReference>
<dbReference type="PANTHER" id="PTHR46577:SF1">
    <property type="entry name" value="HTH-TYPE TRANSCRIPTIONAL REGULATORY PROTEIN GABR"/>
    <property type="match status" value="1"/>
</dbReference>
<dbReference type="InterPro" id="IPR015424">
    <property type="entry name" value="PyrdxlP-dep_Trfase"/>
</dbReference>
<dbReference type="Pfam" id="PF00392">
    <property type="entry name" value="GntR"/>
    <property type="match status" value="1"/>
</dbReference>
<sequence length="494" mass="53481">MRIEPDSIRLSGEGSLQLQLYQALRQPLLSGLWPSGALLPSSRVLASELQLSRNTVNAALAQLVAEGYLQGQPGRGYCIITQLPDAYFQASHVANSQGLPASANTNSNTKPHASAEMLRQTATPFKTGLLEPGVPDLSAFPYRIWQRLLQRHATRPLLGVGGDTLGYLPLRQALSLYLQQSRQVHCTEQQILITAGAQQGLYVAAMLVAARGDKVLMESPGYGRLRQALQLQDLAIGYLDAAGPYGVTAEDLAAQQDCKALFLTPGHQYPMGGIMPLSQRLAILQWAQQQGCWLVEDDYDSEFQFKHRPVASLQGLAQGQGVIFVGSFSKTMLPALRLGYLVAPTALIQRAAAIVQAIHGDVPLLTQAALADFISEGHFSRHLRKMRKLYQQKQQLAQQLASQYLPDWQLHALHAGLHLVLRCPAAMQSSFDGLKLQQRLAAAGFAPALLSKYQFAGETSAGFVIGIANISPADLERGLQLIAAICGAAPQDLA</sequence>
<evidence type="ECO:0000256" key="5">
    <source>
        <dbReference type="ARBA" id="ARBA00023163"/>
    </source>
</evidence>
<dbReference type="Proteomes" id="UP001589813">
    <property type="component" value="Unassembled WGS sequence"/>
</dbReference>
<comment type="caution">
    <text evidence="7">The sequence shown here is derived from an EMBL/GenBank/DDBJ whole genome shotgun (WGS) entry which is preliminary data.</text>
</comment>
<dbReference type="EMBL" id="JBHLXP010000001">
    <property type="protein sequence ID" value="MFC0046898.1"/>
    <property type="molecule type" value="Genomic_DNA"/>
</dbReference>
<evidence type="ECO:0000256" key="4">
    <source>
        <dbReference type="ARBA" id="ARBA00023125"/>
    </source>
</evidence>
<dbReference type="InterPro" id="IPR036390">
    <property type="entry name" value="WH_DNA-bd_sf"/>
</dbReference>
<evidence type="ECO:0000259" key="6">
    <source>
        <dbReference type="PROSITE" id="PS50949"/>
    </source>
</evidence>
<dbReference type="InterPro" id="IPR015421">
    <property type="entry name" value="PyrdxlP-dep_Trfase_major"/>
</dbReference>
<accession>A0ABV6BBI8</accession>
<keyword evidence="4" id="KW-0238">DNA-binding</keyword>
<dbReference type="SUPFAM" id="SSF46785">
    <property type="entry name" value="Winged helix' DNA-binding domain"/>
    <property type="match status" value="1"/>
</dbReference>
<keyword evidence="8" id="KW-1185">Reference proteome</keyword>
<evidence type="ECO:0000313" key="8">
    <source>
        <dbReference type="Proteomes" id="UP001589813"/>
    </source>
</evidence>
<evidence type="ECO:0000256" key="1">
    <source>
        <dbReference type="ARBA" id="ARBA00005384"/>
    </source>
</evidence>
<dbReference type="CDD" id="cd07377">
    <property type="entry name" value="WHTH_GntR"/>
    <property type="match status" value="1"/>
</dbReference>
<dbReference type="InterPro" id="IPR000524">
    <property type="entry name" value="Tscrpt_reg_HTH_GntR"/>
</dbReference>
<reference evidence="7 8" key="1">
    <citation type="submission" date="2024-09" db="EMBL/GenBank/DDBJ databases">
        <authorList>
            <person name="Sun Q."/>
            <person name="Mori K."/>
        </authorList>
    </citation>
    <scope>NUCLEOTIDE SEQUENCE [LARGE SCALE GENOMIC DNA]</scope>
    <source>
        <strain evidence="7 8">KCTC 23315</strain>
    </source>
</reference>
<dbReference type="PANTHER" id="PTHR46577">
    <property type="entry name" value="HTH-TYPE TRANSCRIPTIONAL REGULATORY PROTEIN GABR"/>
    <property type="match status" value="1"/>
</dbReference>
<dbReference type="PROSITE" id="PS50949">
    <property type="entry name" value="HTH_GNTR"/>
    <property type="match status" value="1"/>
</dbReference>
<evidence type="ECO:0000313" key="7">
    <source>
        <dbReference type="EMBL" id="MFC0046898.1"/>
    </source>
</evidence>
<name>A0ABV6BBI8_9GAMM</name>
<dbReference type="CDD" id="cd00609">
    <property type="entry name" value="AAT_like"/>
    <property type="match status" value="1"/>
</dbReference>
<dbReference type="PRINTS" id="PR00035">
    <property type="entry name" value="HTHGNTR"/>
</dbReference>
<keyword evidence="5" id="KW-0804">Transcription</keyword>
<dbReference type="Gene3D" id="3.40.640.10">
    <property type="entry name" value="Type I PLP-dependent aspartate aminotransferase-like (Major domain)"/>
    <property type="match status" value="1"/>
</dbReference>
<proteinExistence type="inferred from homology"/>
<keyword evidence="2" id="KW-0663">Pyridoxal phosphate</keyword>
<keyword evidence="7" id="KW-0808">Transferase</keyword>
<dbReference type="Pfam" id="PF00155">
    <property type="entry name" value="Aminotran_1_2"/>
    <property type="match status" value="1"/>
</dbReference>
<feature type="domain" description="HTH gntR-type" evidence="6">
    <location>
        <begin position="14"/>
        <end position="82"/>
    </location>
</feature>
<dbReference type="Gene3D" id="1.10.10.10">
    <property type="entry name" value="Winged helix-like DNA-binding domain superfamily/Winged helix DNA-binding domain"/>
    <property type="match status" value="1"/>
</dbReference>
<comment type="similarity">
    <text evidence="1">In the C-terminal section; belongs to the class-I pyridoxal-phosphate-dependent aminotransferase family.</text>
</comment>